<dbReference type="PANTHER" id="PTHR47941">
    <property type="entry name" value="PENTATRICOPEPTIDE REPEAT-CONTAINING PROTEIN 3, MITOCHONDRIAL"/>
    <property type="match status" value="1"/>
</dbReference>
<reference evidence="4 5" key="1">
    <citation type="submission" date="2016-07" db="EMBL/GenBank/DDBJ databases">
        <title>Draft genome of the white-rot fungus Obba rivulosa 3A-2.</title>
        <authorList>
            <consortium name="DOE Joint Genome Institute"/>
            <person name="Miettinen O."/>
            <person name="Riley R."/>
            <person name="Acob R."/>
            <person name="Barry K."/>
            <person name="Cullen D."/>
            <person name="De Vries R."/>
            <person name="Hainaut M."/>
            <person name="Hatakka A."/>
            <person name="Henrissat B."/>
            <person name="Hilden K."/>
            <person name="Kuo R."/>
            <person name="Labutti K."/>
            <person name="Lipzen A."/>
            <person name="Makela M.R."/>
            <person name="Sandor L."/>
            <person name="Spatafora J.W."/>
            <person name="Grigoriev I.V."/>
            <person name="Hibbett D.S."/>
        </authorList>
    </citation>
    <scope>NUCLEOTIDE SEQUENCE [LARGE SCALE GENOMIC DNA]</scope>
    <source>
        <strain evidence="4 5">3A-2</strain>
    </source>
</reference>
<dbReference type="Proteomes" id="UP000250043">
    <property type="component" value="Unassembled WGS sequence"/>
</dbReference>
<feature type="domain" description="Pentatricopeptide repeat-containing protein-mitochondrial" evidence="3">
    <location>
        <begin position="355"/>
        <end position="441"/>
    </location>
</feature>
<dbReference type="InterPro" id="IPR057027">
    <property type="entry name" value="TPR_mt"/>
</dbReference>
<evidence type="ECO:0000256" key="1">
    <source>
        <dbReference type="ARBA" id="ARBA00022737"/>
    </source>
</evidence>
<protein>
    <recommendedName>
        <fullName evidence="3">Pentatricopeptide repeat-containing protein-mitochondrial domain-containing protein</fullName>
    </recommendedName>
</protein>
<evidence type="ECO:0000259" key="3">
    <source>
        <dbReference type="Pfam" id="PF23276"/>
    </source>
</evidence>
<sequence>MALSPFGPSPAYELLPLPILGYDAATASKESPMRPSTTFRPLPGASSRALLSVLSTSLDYLTRTPSSQSEDSDSDADTALEAEVHAHSISRAIVEGGEPRAARALVLYEEAISSGVRPTNEMVLPILKALCSATPREPTDKDITSALDFFRRFLDNLGPGKLPAIELYNVLLRALTSAQNITKYHPIATSLVEDIQRRNIPMDARTTTSTVIMLMHRAPTFGAAYSVYGLLCRSAKSKFELDEEGYMAVLSALCRLAENEGHTISCKAYIFFLEQLGVAAMKLQNAKLQTRVQLVGVIKAICQFIAVDPSIQPDVTLWNQLMVTWSRAGCPQDTFQVWERLLVSRQYNHASVSIILDECASVEAVPVAADILAKLRLSGFRLNLDNWKSWLECLCRAGKIDEGLRVLCLEMTAKGMQPDVETAEIVLKFAQRYKQSVKARRQISRFLPHVWQQLPISSRTDTRP</sequence>
<evidence type="ECO:0000256" key="2">
    <source>
        <dbReference type="PROSITE-ProRule" id="PRU00708"/>
    </source>
</evidence>
<dbReference type="OrthoDB" id="185373at2759"/>
<keyword evidence="5" id="KW-1185">Reference proteome</keyword>
<organism evidence="4 5">
    <name type="scientific">Obba rivulosa</name>
    <dbReference type="NCBI Taxonomy" id="1052685"/>
    <lineage>
        <taxon>Eukaryota</taxon>
        <taxon>Fungi</taxon>
        <taxon>Dikarya</taxon>
        <taxon>Basidiomycota</taxon>
        <taxon>Agaricomycotina</taxon>
        <taxon>Agaricomycetes</taxon>
        <taxon>Polyporales</taxon>
        <taxon>Gelatoporiaceae</taxon>
        <taxon>Obba</taxon>
    </lineage>
</organism>
<name>A0A8E2DS75_9APHY</name>
<accession>A0A8E2DS75</accession>
<dbReference type="AlphaFoldDB" id="A0A8E2DS75"/>
<proteinExistence type="predicted"/>
<dbReference type="Pfam" id="PF23276">
    <property type="entry name" value="TPR_24"/>
    <property type="match status" value="1"/>
</dbReference>
<dbReference type="InterPro" id="IPR011990">
    <property type="entry name" value="TPR-like_helical_dom_sf"/>
</dbReference>
<dbReference type="NCBIfam" id="TIGR00756">
    <property type="entry name" value="PPR"/>
    <property type="match status" value="1"/>
</dbReference>
<feature type="repeat" description="PPR" evidence="2">
    <location>
        <begin position="383"/>
        <end position="418"/>
    </location>
</feature>
<keyword evidence="1" id="KW-0677">Repeat</keyword>
<evidence type="ECO:0000313" key="4">
    <source>
        <dbReference type="EMBL" id="OCH94679.1"/>
    </source>
</evidence>
<gene>
    <name evidence="4" type="ORF">OBBRIDRAFT_74097</name>
</gene>
<dbReference type="Gene3D" id="1.25.40.10">
    <property type="entry name" value="Tetratricopeptide repeat domain"/>
    <property type="match status" value="2"/>
</dbReference>
<dbReference type="EMBL" id="KV722341">
    <property type="protein sequence ID" value="OCH94679.1"/>
    <property type="molecule type" value="Genomic_DNA"/>
</dbReference>
<dbReference type="PROSITE" id="PS51375">
    <property type="entry name" value="PPR"/>
    <property type="match status" value="1"/>
</dbReference>
<evidence type="ECO:0000313" key="5">
    <source>
        <dbReference type="Proteomes" id="UP000250043"/>
    </source>
</evidence>
<dbReference type="InterPro" id="IPR002885">
    <property type="entry name" value="PPR_rpt"/>
</dbReference>